<evidence type="ECO:0000313" key="1">
    <source>
        <dbReference type="EMBL" id="KAK7348698.1"/>
    </source>
</evidence>
<proteinExistence type="predicted"/>
<comment type="caution">
    <text evidence="1">The sequence shown here is derived from an EMBL/GenBank/DDBJ whole genome shotgun (WGS) entry which is preliminary data.</text>
</comment>
<name>A0AAN9MC57_PHACN</name>
<dbReference type="EMBL" id="JAYMYR010000008">
    <property type="protein sequence ID" value="KAK7348698.1"/>
    <property type="molecule type" value="Genomic_DNA"/>
</dbReference>
<gene>
    <name evidence="1" type="ORF">VNO80_23318</name>
</gene>
<reference evidence="1 2" key="1">
    <citation type="submission" date="2024-01" db="EMBL/GenBank/DDBJ databases">
        <title>The genomes of 5 underutilized Papilionoideae crops provide insights into root nodulation and disease resistanc.</title>
        <authorList>
            <person name="Jiang F."/>
        </authorList>
    </citation>
    <scope>NUCLEOTIDE SEQUENCE [LARGE SCALE GENOMIC DNA]</scope>
    <source>
        <strain evidence="1">JINMINGXINNONG_FW02</strain>
        <tissue evidence="1">Leaves</tissue>
    </source>
</reference>
<organism evidence="1 2">
    <name type="scientific">Phaseolus coccineus</name>
    <name type="common">Scarlet runner bean</name>
    <name type="synonym">Phaseolus multiflorus</name>
    <dbReference type="NCBI Taxonomy" id="3886"/>
    <lineage>
        <taxon>Eukaryota</taxon>
        <taxon>Viridiplantae</taxon>
        <taxon>Streptophyta</taxon>
        <taxon>Embryophyta</taxon>
        <taxon>Tracheophyta</taxon>
        <taxon>Spermatophyta</taxon>
        <taxon>Magnoliopsida</taxon>
        <taxon>eudicotyledons</taxon>
        <taxon>Gunneridae</taxon>
        <taxon>Pentapetalae</taxon>
        <taxon>rosids</taxon>
        <taxon>fabids</taxon>
        <taxon>Fabales</taxon>
        <taxon>Fabaceae</taxon>
        <taxon>Papilionoideae</taxon>
        <taxon>50 kb inversion clade</taxon>
        <taxon>NPAAA clade</taxon>
        <taxon>indigoferoid/millettioid clade</taxon>
        <taxon>Phaseoleae</taxon>
        <taxon>Phaseolus</taxon>
    </lineage>
</organism>
<evidence type="ECO:0000313" key="2">
    <source>
        <dbReference type="Proteomes" id="UP001374584"/>
    </source>
</evidence>
<dbReference type="AlphaFoldDB" id="A0AAN9MC57"/>
<sequence>MGVLGKAIEFQLWQSLRARECFEFGEACGGVMDWIRPAMMHMVLVMGGGGGAIWGSRVIRCGSDHGSKDESGGRGDESESKRKVKFLYSFGGNILPRPSDGMLRYVGGANKNR</sequence>
<dbReference type="PANTHER" id="PTHR31066">
    <property type="entry name" value="OS05G0427100 PROTEIN-RELATED"/>
    <property type="match status" value="1"/>
</dbReference>
<dbReference type="PANTHER" id="PTHR31066:SF97">
    <property type="entry name" value="OS03G0401100 PROTEIN"/>
    <property type="match status" value="1"/>
</dbReference>
<accession>A0AAN9MC57</accession>
<keyword evidence="2" id="KW-1185">Reference proteome</keyword>
<dbReference type="Proteomes" id="UP001374584">
    <property type="component" value="Unassembled WGS sequence"/>
</dbReference>
<protein>
    <submittedName>
        <fullName evidence="1">Uncharacterized protein</fullName>
    </submittedName>
</protein>
<dbReference type="InterPro" id="IPR053198">
    <property type="entry name" value="Gynoecium_Dev_Regulator"/>
</dbReference>